<dbReference type="EMBL" id="CP002857">
    <property type="protein sequence ID" value="AEI09287.1"/>
    <property type="molecule type" value="Genomic_DNA"/>
</dbReference>
<dbReference type="KEGG" id="crd:CRES_0931"/>
<dbReference type="Proteomes" id="UP000000492">
    <property type="component" value="Chromosome"/>
</dbReference>
<dbReference type="STRING" id="662755.CRES_0931"/>
<protein>
    <submittedName>
        <fullName evidence="2">Uncharacterized protein</fullName>
    </submittedName>
</protein>
<gene>
    <name evidence="2" type="ordered locus">CRES_0931</name>
</gene>
<evidence type="ECO:0000313" key="2">
    <source>
        <dbReference type="EMBL" id="AEI09287.1"/>
    </source>
</evidence>
<reference evidence="2 3" key="1">
    <citation type="journal article" date="2012" name="BMC Genomics">
        <title>Complete genome sequence, lifestyle, and multi-drug resistance of the human pathogen Corynebacterium resistens DSM 45100 isolated from blood samples of a leukemia patient.</title>
        <authorList>
            <person name="Schroder J."/>
            <person name="Maus I."/>
            <person name="Meyer K."/>
            <person name="Wordemann S."/>
            <person name="Blom J."/>
            <person name="Jaenicke S."/>
            <person name="Schneider J."/>
            <person name="Trost E."/>
            <person name="Tauch A."/>
        </authorList>
    </citation>
    <scope>NUCLEOTIDE SEQUENCE [LARGE SCALE GENOMIC DNA]</scope>
    <source>
        <strain evidence="3">DSM 45100 / JCM 12819 / CCUG 50093 / GTC 2026 / SICGH 158</strain>
    </source>
</reference>
<evidence type="ECO:0000313" key="3">
    <source>
        <dbReference type="Proteomes" id="UP000000492"/>
    </source>
</evidence>
<keyword evidence="3" id="KW-1185">Reference proteome</keyword>
<name>F8E1C3_CORRG</name>
<evidence type="ECO:0000256" key="1">
    <source>
        <dbReference type="SAM" id="MobiDB-lite"/>
    </source>
</evidence>
<dbReference type="AlphaFoldDB" id="F8E1C3"/>
<sequence>MEFPSHLATVLGLGAGSNESLRLGEAGRRHKSGRVWRFAGVIVNGGFGEPHVQDRYKTLTTATEEFTLALKLALTTEFESLRSDSSVLEENRSESSRRTMPASWPMKPTST</sequence>
<accession>F8E1C3</accession>
<organism evidence="2 3">
    <name type="scientific">Corynebacterium resistens (strain DSM 45100 / JCM 12819 / GTC 2026 / SICGH 158)</name>
    <dbReference type="NCBI Taxonomy" id="662755"/>
    <lineage>
        <taxon>Bacteria</taxon>
        <taxon>Bacillati</taxon>
        <taxon>Actinomycetota</taxon>
        <taxon>Actinomycetes</taxon>
        <taxon>Mycobacteriales</taxon>
        <taxon>Corynebacteriaceae</taxon>
        <taxon>Corynebacterium</taxon>
    </lineage>
</organism>
<proteinExistence type="predicted"/>
<feature type="region of interest" description="Disordered" evidence="1">
    <location>
        <begin position="81"/>
        <end position="111"/>
    </location>
</feature>
<dbReference type="HOGENOM" id="CLU_2154150_0_0_11"/>